<dbReference type="PROSITE" id="PS00455">
    <property type="entry name" value="AMP_BINDING"/>
    <property type="match status" value="1"/>
</dbReference>
<gene>
    <name evidence="5" type="ORF">ATO8_12061</name>
</gene>
<protein>
    <submittedName>
        <fullName evidence="5">Amino acid adenylation protein</fullName>
    </submittedName>
</protein>
<dbReference type="SUPFAM" id="SSF56801">
    <property type="entry name" value="Acetyl-CoA synthetase-like"/>
    <property type="match status" value="2"/>
</dbReference>
<dbReference type="GO" id="GO:0044550">
    <property type="term" value="P:secondary metabolite biosynthetic process"/>
    <property type="evidence" value="ECO:0007669"/>
    <property type="project" value="TreeGrafter"/>
</dbReference>
<dbReference type="InterPro" id="IPR009081">
    <property type="entry name" value="PP-bd_ACP"/>
</dbReference>
<dbReference type="InterPro" id="IPR036736">
    <property type="entry name" value="ACP-like_sf"/>
</dbReference>
<dbReference type="Gene3D" id="3.30.300.30">
    <property type="match status" value="1"/>
</dbReference>
<accession>W4HIP8</accession>
<dbReference type="Gene3D" id="3.20.20.30">
    <property type="entry name" value="Luciferase-like domain"/>
    <property type="match status" value="1"/>
</dbReference>
<evidence type="ECO:0000313" key="6">
    <source>
        <dbReference type="Proteomes" id="UP000019063"/>
    </source>
</evidence>
<dbReference type="Pfam" id="PF00296">
    <property type="entry name" value="Bac_luciferase"/>
    <property type="match status" value="1"/>
</dbReference>
<dbReference type="EMBL" id="AQQW01000007">
    <property type="protein sequence ID" value="ETW12283.1"/>
    <property type="molecule type" value="Genomic_DNA"/>
</dbReference>
<dbReference type="CDD" id="cd08700">
    <property type="entry name" value="FMT_C_OzmH_like"/>
    <property type="match status" value="1"/>
</dbReference>
<dbReference type="InterPro" id="IPR011251">
    <property type="entry name" value="Luciferase-like_dom"/>
</dbReference>
<dbReference type="GO" id="GO:0043041">
    <property type="term" value="P:amino acid activation for nonribosomal peptide biosynthetic process"/>
    <property type="evidence" value="ECO:0007669"/>
    <property type="project" value="TreeGrafter"/>
</dbReference>
<dbReference type="Pfam" id="PF13193">
    <property type="entry name" value="AMP-binding_C"/>
    <property type="match status" value="1"/>
</dbReference>
<dbReference type="Gene3D" id="3.40.50.12230">
    <property type="match status" value="1"/>
</dbReference>
<dbReference type="GO" id="GO:0016705">
    <property type="term" value="F:oxidoreductase activity, acting on paired donors, with incorporation or reduction of molecular oxygen"/>
    <property type="evidence" value="ECO:0007669"/>
    <property type="project" value="InterPro"/>
</dbReference>
<dbReference type="InterPro" id="IPR005793">
    <property type="entry name" value="Formyl_trans_C"/>
</dbReference>
<dbReference type="InterPro" id="IPR024011">
    <property type="entry name" value="Biosynth_lucif-like_mOase_dom"/>
</dbReference>
<dbReference type="Gene3D" id="3.40.50.1820">
    <property type="entry name" value="alpha/beta hydrolase"/>
    <property type="match status" value="1"/>
</dbReference>
<evidence type="ECO:0000259" key="4">
    <source>
        <dbReference type="PROSITE" id="PS50075"/>
    </source>
</evidence>
<evidence type="ECO:0000256" key="1">
    <source>
        <dbReference type="ARBA" id="ARBA00022450"/>
    </source>
</evidence>
<dbReference type="NCBIfam" id="TIGR04020">
    <property type="entry name" value="seco_metab_LLM"/>
    <property type="match status" value="1"/>
</dbReference>
<dbReference type="SUPFAM" id="SSF50486">
    <property type="entry name" value="FMT C-terminal domain-like"/>
    <property type="match status" value="1"/>
</dbReference>
<dbReference type="InterPro" id="IPR000873">
    <property type="entry name" value="AMP-dep_synth/lig_dom"/>
</dbReference>
<dbReference type="InterPro" id="IPR020845">
    <property type="entry name" value="AMP-binding_CS"/>
</dbReference>
<dbReference type="InterPro" id="IPR036477">
    <property type="entry name" value="Formyl_transf_N_sf"/>
</dbReference>
<keyword evidence="1" id="KW-0596">Phosphopantetheine</keyword>
<dbReference type="Proteomes" id="UP000019063">
    <property type="component" value="Unassembled WGS sequence"/>
</dbReference>
<dbReference type="Pfam" id="PF00551">
    <property type="entry name" value="Formyl_trans_N"/>
    <property type="match status" value="1"/>
</dbReference>
<dbReference type="eggNOG" id="COG2141">
    <property type="taxonomic scope" value="Bacteria"/>
</dbReference>
<reference evidence="5 6" key="1">
    <citation type="journal article" date="2014" name="Antonie Van Leeuwenhoek">
        <title>Roseivivax atlanticus sp. nov., isolated from surface seawater of the Atlantic Ocean.</title>
        <authorList>
            <person name="Li G."/>
            <person name="Lai Q."/>
            <person name="Liu X."/>
            <person name="Sun F."/>
            <person name="Shao Z."/>
        </authorList>
    </citation>
    <scope>NUCLEOTIDE SEQUENCE [LARGE SCALE GENOMIC DNA]</scope>
    <source>
        <strain evidence="5 6">22II-s10s</strain>
    </source>
</reference>
<evidence type="ECO:0000256" key="3">
    <source>
        <dbReference type="SAM" id="MobiDB-lite"/>
    </source>
</evidence>
<dbReference type="eggNOG" id="COG1020">
    <property type="taxonomic scope" value="Bacteria"/>
</dbReference>
<dbReference type="PATRIC" id="fig|1317118.6.peg.2483"/>
<dbReference type="Pfam" id="PF02911">
    <property type="entry name" value="Formyl_trans_C"/>
    <property type="match status" value="1"/>
</dbReference>
<dbReference type="InterPro" id="IPR011034">
    <property type="entry name" value="Formyl_transferase-like_C_sf"/>
</dbReference>
<dbReference type="SUPFAM" id="SSF47336">
    <property type="entry name" value="ACP-like"/>
    <property type="match status" value="1"/>
</dbReference>
<dbReference type="Pfam" id="PF00501">
    <property type="entry name" value="AMP-binding"/>
    <property type="match status" value="2"/>
</dbReference>
<organism evidence="5 6">
    <name type="scientific">Roseivivax marinus</name>
    <dbReference type="NCBI Taxonomy" id="1379903"/>
    <lineage>
        <taxon>Bacteria</taxon>
        <taxon>Pseudomonadati</taxon>
        <taxon>Pseudomonadota</taxon>
        <taxon>Alphaproteobacteria</taxon>
        <taxon>Rhodobacterales</taxon>
        <taxon>Roseobacteraceae</taxon>
        <taxon>Roseivivax</taxon>
    </lineage>
</organism>
<feature type="region of interest" description="Disordered" evidence="3">
    <location>
        <begin position="175"/>
        <end position="194"/>
    </location>
</feature>
<name>W4HIP8_9RHOB</name>
<dbReference type="InterPro" id="IPR042099">
    <property type="entry name" value="ANL_N_sf"/>
</dbReference>
<dbReference type="FunFam" id="3.30.300.30:FF:000010">
    <property type="entry name" value="Enterobactin synthetase component F"/>
    <property type="match status" value="1"/>
</dbReference>
<dbReference type="GO" id="GO:0005737">
    <property type="term" value="C:cytoplasm"/>
    <property type="evidence" value="ECO:0007669"/>
    <property type="project" value="TreeGrafter"/>
</dbReference>
<comment type="caution">
    <text evidence="5">The sequence shown here is derived from an EMBL/GenBank/DDBJ whole genome shotgun (WGS) entry which is preliminary data.</text>
</comment>
<feature type="domain" description="Carrier" evidence="4">
    <location>
        <begin position="1426"/>
        <end position="1502"/>
    </location>
</feature>
<evidence type="ECO:0000313" key="5">
    <source>
        <dbReference type="EMBL" id="ETW12283.1"/>
    </source>
</evidence>
<dbReference type="SUPFAM" id="SSF51679">
    <property type="entry name" value="Bacterial luciferase-like"/>
    <property type="match status" value="1"/>
</dbReference>
<dbReference type="PROSITE" id="PS50075">
    <property type="entry name" value="CARRIER"/>
    <property type="match status" value="1"/>
</dbReference>
<dbReference type="SMART" id="SM00823">
    <property type="entry name" value="PKS_PP"/>
    <property type="match status" value="1"/>
</dbReference>
<dbReference type="GO" id="GO:0031177">
    <property type="term" value="F:phosphopantetheine binding"/>
    <property type="evidence" value="ECO:0007669"/>
    <property type="project" value="InterPro"/>
</dbReference>
<evidence type="ECO:0000256" key="2">
    <source>
        <dbReference type="ARBA" id="ARBA00022553"/>
    </source>
</evidence>
<dbReference type="InterPro" id="IPR002376">
    <property type="entry name" value="Formyl_transf_N"/>
</dbReference>
<dbReference type="Gene3D" id="3.40.50.980">
    <property type="match status" value="2"/>
</dbReference>
<dbReference type="Pfam" id="PF00550">
    <property type="entry name" value="PP-binding"/>
    <property type="match status" value="1"/>
</dbReference>
<dbReference type="eggNOG" id="COG0223">
    <property type="taxonomic scope" value="Bacteria"/>
</dbReference>
<dbReference type="InterPro" id="IPR036661">
    <property type="entry name" value="Luciferase-like_sf"/>
</dbReference>
<dbReference type="STRING" id="1379903.ATO8_12061"/>
<dbReference type="FunFam" id="3.40.50.980:FF:000001">
    <property type="entry name" value="Non-ribosomal peptide synthetase"/>
    <property type="match status" value="1"/>
</dbReference>
<keyword evidence="2" id="KW-0597">Phosphoprotein</keyword>
<dbReference type="InterPro" id="IPR045851">
    <property type="entry name" value="AMP-bd_C_sf"/>
</dbReference>
<feature type="region of interest" description="Disordered" evidence="3">
    <location>
        <begin position="280"/>
        <end position="299"/>
    </location>
</feature>
<dbReference type="SUPFAM" id="SSF53328">
    <property type="entry name" value="Formyltransferase"/>
    <property type="match status" value="1"/>
</dbReference>
<dbReference type="InterPro" id="IPR029058">
    <property type="entry name" value="AB_hydrolase_fold"/>
</dbReference>
<proteinExistence type="predicted"/>
<dbReference type="InterPro" id="IPR025110">
    <property type="entry name" value="AMP-bd_C"/>
</dbReference>
<dbReference type="PANTHER" id="PTHR45527:SF1">
    <property type="entry name" value="FATTY ACID SYNTHASE"/>
    <property type="match status" value="1"/>
</dbReference>
<dbReference type="Gene3D" id="3.40.50.12780">
    <property type="entry name" value="N-terminal domain of ligase-like"/>
    <property type="match status" value="1"/>
</dbReference>
<sequence>MSAFVAILWGNDTLTLECGRTLLARGHRIAAVVTRSDAVREWAADAGLAVRAPETPPVDVPCDWLFSIANLDLIPEAMLSVPRQGAVNFHDGPLPRHAGLNAPVWALIEGERRHGITWHLIEGGVDEGDILVERAVDIAPDDTALTLNLRCFEAALGSFDALLAALGTGAPERVPQDLSRRRVHRRADRPDGQGVLDVTRPADELERLVRALDHGAYWNPLCLPKLKIDGRVLVVVSAEITEGDGSPGAVLRTGDSAAVVACGTGALALRLEEMDGRAVDPATLTGPAEAPDGTEPDVARHEPFWRDRLAGMVPATVPGARPGDGEPITLTLDPRVDAACLAALAVHLASGAACDVAWRASGVARLSQGGLVAGWVPLRVAPAPLGTIAETLTDARVALARRGAIAADLFRRAPELRGASTPAIGLSEDGPVPGCAVTMELGDVTRLHADPARISPEHARLLARRLEALAAEDPTTPFAELPRLSEAEAEAIRSWNATETRVTPATMHALFEGQVDRTPEATALIFEDRRLDYATLDARANAAAHILRGMGVGPGTVVGLACARSFDLVVGAYAILKAGGAYLPLDPAYPEDRLRHYLSDSGARVVVTQSALADGLPGRGLATLCLDTDPRLAQAPTTRPVPRAVPGDLAYLIYTSGSTGVPKGVMVEHAQVANFYAGMDAVVPEPDGTWLAVTSLSFDISVLELFYTTARGATVVIASDADRSTVSRGPVRRRGMDMSLYYWGNDDGIGPDKYRTLIEGARFADKAGFCAVWTPERHFHAFGGPYPNPSVTGAAVAAVTDRIGVRAGSCVAPLHHPARIAEEWAVIDNLTDGRAGLAIASGWQPDDFVLRPENTPPANKPAMIEAIDTLRRLWRGEAVAFPRADGSLHEVVTQPRPVSRELPVWVTTAGNPETWREAGRLGANVLTHLLGQSVAEVGEKIALYHAALREAGHDPARFSVTLMLHTYLADSREAAREIAREPMKDYLRSAAGLIKQYAWAFPAFKRPQGVDAAHQLDLGTLSADELEGILDFAFERYFTDSGLFGTEDDAVARAGALSAIGVTEIACLIDYGIAPDAVLDGLRRLARALDRMAAQPGPATDDFSIAAQLVRHRVTHLQCTPSMARMIAMSDDARDALSGLRHLFLGGEALPGPLVEEFAALTGASVTNMYGPTETTIWSATSAARPAAGVVDLGYPVANTALHVLDDDRVPVPVGAEGELWIGGAGVTRGYWNRPDLTAERFAPDLSGRGRMYRTGDLVRRRADGRLDFLGRADGQVKLRGHRIETGEIEAALEADPHVRQAAVVAREDRPGDVRLVAYVAGPGIDAGALKARLGARLPAIMVPSRFVVLDALPLTPNRKVDRGALPAPDKAAPTERAEAYKDQRLPEGRGARAIGTAAPKARAIAPAPSRRGAAATVAHAAGNHADRDGAQPRIATIWARILGVPTPSGGDSFFDMGGHSLLAVEAHRAIRNELSVPALSITDIFRFPMLADLARRVDALADTAPGPAVAALDPARLQTAGAGTRADIMARRRVMRARRRA</sequence>
<dbReference type="InterPro" id="IPR020806">
    <property type="entry name" value="PKS_PP-bd"/>
</dbReference>
<dbReference type="RefSeq" id="WP_043844785.1">
    <property type="nucleotide sequence ID" value="NZ_AQQW01000007.1"/>
</dbReference>
<keyword evidence="6" id="KW-1185">Reference proteome</keyword>
<dbReference type="PANTHER" id="PTHR45527">
    <property type="entry name" value="NONRIBOSOMAL PEPTIDE SYNTHETASE"/>
    <property type="match status" value="1"/>
</dbReference>